<dbReference type="InterPro" id="IPR053151">
    <property type="entry name" value="RNase_H-like"/>
</dbReference>
<keyword evidence="3" id="KW-1185">Reference proteome</keyword>
<accession>A0AAV7GWI7</accession>
<dbReference type="AlphaFoldDB" id="A0AAV7GWI7"/>
<evidence type="ECO:0008006" key="4">
    <source>
        <dbReference type="Google" id="ProtNLM"/>
    </source>
</evidence>
<proteinExistence type="predicted"/>
<sequence>MDRPGRCEENTKRWRMEMTDQDPKNITNSKTNKEKIDNAENQKKQKKSTFVTPTSGTLSIIESEKQTRFYSDSVNLTYVHSPEPPLREGLKFALNLNWSAKIVHHPVRSLQNQLFQPGRSGSSGRSVQKIDHIIPYDPAIVRGFGIPLVVKFEDCCKWLEFSALHNSLLVNLCCKVVFLSWKDRNKFIHGGTKESSVLIAANAISFSSVSKISFVFSTGNWDANQSIRLSNLWHPPPPDWLKVNVDASLCPSYKAGIAGVLLAYGKSCIHWDASQLELVAIQSLKEVIKDWMFKYKGLIIEGDNYNIMRYLQGTLNKGLHEMEDLAFIKEFNHVIFNCIGRNCNKIQKGIIKWNNDERIPKVFNK</sequence>
<dbReference type="PANTHER" id="PTHR47723:SF19">
    <property type="entry name" value="POLYNUCLEOTIDYL TRANSFERASE, RIBONUCLEASE H-LIKE SUPERFAMILY PROTEIN"/>
    <property type="match status" value="1"/>
</dbReference>
<organism evidence="2 3">
    <name type="scientific">Dendrobium chrysotoxum</name>
    <name type="common">Orchid</name>
    <dbReference type="NCBI Taxonomy" id="161865"/>
    <lineage>
        <taxon>Eukaryota</taxon>
        <taxon>Viridiplantae</taxon>
        <taxon>Streptophyta</taxon>
        <taxon>Embryophyta</taxon>
        <taxon>Tracheophyta</taxon>
        <taxon>Spermatophyta</taxon>
        <taxon>Magnoliopsida</taxon>
        <taxon>Liliopsida</taxon>
        <taxon>Asparagales</taxon>
        <taxon>Orchidaceae</taxon>
        <taxon>Epidendroideae</taxon>
        <taxon>Malaxideae</taxon>
        <taxon>Dendrobiinae</taxon>
        <taxon>Dendrobium</taxon>
    </lineage>
</organism>
<feature type="compositionally biased region" description="Basic and acidic residues" evidence="1">
    <location>
        <begin position="31"/>
        <end position="43"/>
    </location>
</feature>
<reference evidence="2 3" key="1">
    <citation type="journal article" date="2021" name="Hortic Res">
        <title>Chromosome-scale assembly of the Dendrobium chrysotoxum genome enhances the understanding of orchid evolution.</title>
        <authorList>
            <person name="Zhang Y."/>
            <person name="Zhang G.Q."/>
            <person name="Zhang D."/>
            <person name="Liu X.D."/>
            <person name="Xu X.Y."/>
            <person name="Sun W.H."/>
            <person name="Yu X."/>
            <person name="Zhu X."/>
            <person name="Wang Z.W."/>
            <person name="Zhao X."/>
            <person name="Zhong W.Y."/>
            <person name="Chen H."/>
            <person name="Yin W.L."/>
            <person name="Huang T."/>
            <person name="Niu S.C."/>
            <person name="Liu Z.J."/>
        </authorList>
    </citation>
    <scope>NUCLEOTIDE SEQUENCE [LARGE SCALE GENOMIC DNA]</scope>
    <source>
        <strain evidence="2">Lindl</strain>
    </source>
</reference>
<feature type="compositionally biased region" description="Basic and acidic residues" evidence="1">
    <location>
        <begin position="1"/>
        <end position="23"/>
    </location>
</feature>
<dbReference type="PANTHER" id="PTHR47723">
    <property type="entry name" value="OS05G0353850 PROTEIN"/>
    <property type="match status" value="1"/>
</dbReference>
<evidence type="ECO:0000313" key="2">
    <source>
        <dbReference type="EMBL" id="KAH0460401.1"/>
    </source>
</evidence>
<gene>
    <name evidence="2" type="ORF">IEQ34_011064</name>
</gene>
<comment type="caution">
    <text evidence="2">The sequence shown here is derived from an EMBL/GenBank/DDBJ whole genome shotgun (WGS) entry which is preliminary data.</text>
</comment>
<name>A0AAV7GWI7_DENCH</name>
<protein>
    <recommendedName>
        <fullName evidence="4">RNase H type-1 domain-containing protein</fullName>
    </recommendedName>
</protein>
<dbReference type="EMBL" id="JAGFBR010000010">
    <property type="protein sequence ID" value="KAH0460401.1"/>
    <property type="molecule type" value="Genomic_DNA"/>
</dbReference>
<evidence type="ECO:0000256" key="1">
    <source>
        <dbReference type="SAM" id="MobiDB-lite"/>
    </source>
</evidence>
<evidence type="ECO:0000313" key="3">
    <source>
        <dbReference type="Proteomes" id="UP000775213"/>
    </source>
</evidence>
<dbReference type="Proteomes" id="UP000775213">
    <property type="component" value="Unassembled WGS sequence"/>
</dbReference>
<feature type="region of interest" description="Disordered" evidence="1">
    <location>
        <begin position="1"/>
        <end position="50"/>
    </location>
</feature>